<feature type="region of interest" description="Disordered" evidence="1">
    <location>
        <begin position="1"/>
        <end position="44"/>
    </location>
</feature>
<accession>A0A3A9W8Z7</accession>
<gene>
    <name evidence="3" type="ORF">D7318_14250</name>
    <name evidence="2" type="ORF">D7319_14305</name>
</gene>
<evidence type="ECO:0000313" key="4">
    <source>
        <dbReference type="Proteomes" id="UP000268652"/>
    </source>
</evidence>
<feature type="compositionally biased region" description="Basic and acidic residues" evidence="1">
    <location>
        <begin position="13"/>
        <end position="29"/>
    </location>
</feature>
<organism evidence="2 5">
    <name type="scientific">Streptomyces radicis</name>
    <dbReference type="NCBI Taxonomy" id="1750517"/>
    <lineage>
        <taxon>Bacteria</taxon>
        <taxon>Bacillati</taxon>
        <taxon>Actinomycetota</taxon>
        <taxon>Actinomycetes</taxon>
        <taxon>Kitasatosporales</taxon>
        <taxon>Streptomycetaceae</taxon>
        <taxon>Streptomyces</taxon>
    </lineage>
</organism>
<evidence type="ECO:0000313" key="3">
    <source>
        <dbReference type="EMBL" id="RKN22717.1"/>
    </source>
</evidence>
<dbReference type="Proteomes" id="UP000268652">
    <property type="component" value="Unassembled WGS sequence"/>
</dbReference>
<dbReference type="AlphaFoldDB" id="A0A3A9W8Z7"/>
<dbReference type="Proteomes" id="UP000275024">
    <property type="component" value="Unassembled WGS sequence"/>
</dbReference>
<evidence type="ECO:0000313" key="5">
    <source>
        <dbReference type="Proteomes" id="UP000275024"/>
    </source>
</evidence>
<evidence type="ECO:0000256" key="1">
    <source>
        <dbReference type="SAM" id="MobiDB-lite"/>
    </source>
</evidence>
<protein>
    <submittedName>
        <fullName evidence="2">Uncharacterized protein</fullName>
    </submittedName>
</protein>
<keyword evidence="4" id="KW-1185">Reference proteome</keyword>
<proteinExistence type="predicted"/>
<name>A0A3A9W8Z7_9ACTN</name>
<evidence type="ECO:0000313" key="2">
    <source>
        <dbReference type="EMBL" id="RKN09092.1"/>
    </source>
</evidence>
<sequence length="98" mass="10738">MFVFGRPTTGPPRRGDTRPGRRDHAKQRLDPAGAQLSRAHAGTGSRTALVWAGQALAGDRLAQSTRNRAMQLRHSLLRSYPTLSEVRSFGDEVRGLMA</sequence>
<reference evidence="4 5" key="1">
    <citation type="submission" date="2018-09" db="EMBL/GenBank/DDBJ databases">
        <title>Streptomyces sp. nov. DS1-2, an endophytic actinomycete isolated from roots of Dendrobium scabrilingue.</title>
        <authorList>
            <person name="Kuncharoen N."/>
            <person name="Kudo T."/>
            <person name="Ohkuma M."/>
            <person name="Yuki M."/>
            <person name="Tanasupawat S."/>
        </authorList>
    </citation>
    <scope>NUCLEOTIDE SEQUENCE [LARGE SCALE GENOMIC DNA]</scope>
    <source>
        <strain evidence="2 5">AZ1-7</strain>
        <strain evidence="3 4">DS1-2</strain>
    </source>
</reference>
<comment type="caution">
    <text evidence="2">The sequence shown here is derived from an EMBL/GenBank/DDBJ whole genome shotgun (WGS) entry which is preliminary data.</text>
</comment>
<dbReference type="EMBL" id="RBDY01000009">
    <property type="protein sequence ID" value="RKN22717.1"/>
    <property type="molecule type" value="Genomic_DNA"/>
</dbReference>
<dbReference type="EMBL" id="RBDX01000009">
    <property type="protein sequence ID" value="RKN09092.1"/>
    <property type="molecule type" value="Genomic_DNA"/>
</dbReference>
<feature type="compositionally biased region" description="Low complexity" evidence="1">
    <location>
        <begin position="1"/>
        <end position="12"/>
    </location>
</feature>